<accession>A0A839UJJ0</accession>
<evidence type="ECO:0000313" key="5">
    <source>
        <dbReference type="EMBL" id="MBB3149934.1"/>
    </source>
</evidence>
<dbReference type="Gene3D" id="2.160.20.20">
    <property type="match status" value="1"/>
</dbReference>
<comment type="caution">
    <text evidence="5">The sequence shown here is derived from an EMBL/GenBank/DDBJ whole genome shotgun (WGS) entry which is preliminary data.</text>
</comment>
<proteinExistence type="predicted"/>
<name>A0A839UJJ0_9HYPH</name>
<dbReference type="SUPFAM" id="SSF51126">
    <property type="entry name" value="Pectin lyase-like"/>
    <property type="match status" value="1"/>
</dbReference>
<evidence type="ECO:0000256" key="2">
    <source>
        <dbReference type="SAM" id="MobiDB-lite"/>
    </source>
</evidence>
<keyword evidence="1 3" id="KW-0732">Signal</keyword>
<dbReference type="NCBIfam" id="TIGR04393">
    <property type="entry name" value="rpt_T5SS_PEPC"/>
    <property type="match status" value="3"/>
</dbReference>
<organism evidence="5 6">
    <name type="scientific">Phyllobacterium trifolii</name>
    <dbReference type="NCBI Taxonomy" id="300193"/>
    <lineage>
        <taxon>Bacteria</taxon>
        <taxon>Pseudomonadati</taxon>
        <taxon>Pseudomonadota</taxon>
        <taxon>Alphaproteobacteria</taxon>
        <taxon>Hyphomicrobiales</taxon>
        <taxon>Phyllobacteriaceae</taxon>
        <taxon>Phyllobacterium</taxon>
    </lineage>
</organism>
<dbReference type="InterPro" id="IPR013425">
    <property type="entry name" value="Autotrns_rpt"/>
</dbReference>
<dbReference type="NCBIfam" id="TIGR02601">
    <property type="entry name" value="autotrns_rpt"/>
    <property type="match status" value="1"/>
</dbReference>
<dbReference type="InterPro" id="IPR011050">
    <property type="entry name" value="Pectin_lyase_fold/virulence"/>
</dbReference>
<gene>
    <name evidence="5" type="ORF">FHS21_006393</name>
</gene>
<feature type="signal peptide" evidence="3">
    <location>
        <begin position="1"/>
        <end position="40"/>
    </location>
</feature>
<dbReference type="Pfam" id="PF12951">
    <property type="entry name" value="PATR"/>
    <property type="match status" value="1"/>
</dbReference>
<dbReference type="InterPro" id="IPR012332">
    <property type="entry name" value="Autotransporter_pectin_lyase_C"/>
</dbReference>
<feature type="compositionally biased region" description="Pro residues" evidence="2">
    <location>
        <begin position="523"/>
        <end position="545"/>
    </location>
</feature>
<evidence type="ECO:0000256" key="1">
    <source>
        <dbReference type="ARBA" id="ARBA00022729"/>
    </source>
</evidence>
<dbReference type="Pfam" id="PF18883">
    <property type="entry name" value="AC_1"/>
    <property type="match status" value="1"/>
</dbReference>
<dbReference type="RefSeq" id="WP_112530414.1">
    <property type="nucleotide sequence ID" value="NZ_JACHXN010000054.1"/>
</dbReference>
<evidence type="ECO:0000256" key="3">
    <source>
        <dbReference type="SAM" id="SignalP"/>
    </source>
</evidence>
<feature type="region of interest" description="Disordered" evidence="2">
    <location>
        <begin position="521"/>
        <end position="548"/>
    </location>
</feature>
<sequence length="594" mass="57849">MRMRALARRLLVRLWTQRFSQIRLLAIIALLTASTVSTHAQTNWTGASSTNWFEPGNWDAGTPSAGTSANVDTVSPNVTVLGTPGASALNLAVGQNGIGALTIQTGGTLTNAGGFVGNLPGGQGIVNVSGAGSAWTNIGTIVVGGQGTGTLTIQEGGTVRSGGGGSMGLAAGSTGTVTVTGPGSSWINETAGGSIAGFNIGSFGTGSLAIENGGMVINATPLTANIGNNAGSRGTVTVSGAGSTWSNSAGVNIGTSGTGALTIANEGAVTAGPIVIAANAGAVGTLNIGAGAGNVAVAPGTLTAPGLAFGAGSGTLNFNHTSTNYAFAPAISGTGTVNVFAGTTTLTGGNSYSGATNINAGRLRAGAPNTFSPNSAVTIASGRTLDLNGFSQTVLSVASAGLVNMGTGTAPGTALTTTNYAGTGGTIGINTFLGSDGSPSDRLVIDGGAAAGRTAIIVRDTGGGGALTTGDGILVVDAGNGGTTAPGAFAGFAAAGPYNYLLFRGGSTPGSEDDWFLRSNLQPVPPEPPVPGAGPGLNPEPPGSPVPRFRQEVSLYAAMPVLAPIYGRQIIGTLHERMGGDAQLLGPGRQDILD</sequence>
<protein>
    <submittedName>
        <fullName evidence="5">T5SS/PEP-CTERM-associated repeat protein/autotransporter-associated beta strand protein</fullName>
    </submittedName>
</protein>
<dbReference type="EMBL" id="JACHXN010000054">
    <property type="protein sequence ID" value="MBB3149934.1"/>
    <property type="molecule type" value="Genomic_DNA"/>
</dbReference>
<dbReference type="InterPro" id="IPR043990">
    <property type="entry name" value="AC_1"/>
</dbReference>
<evidence type="ECO:0000259" key="4">
    <source>
        <dbReference type="Pfam" id="PF18883"/>
    </source>
</evidence>
<feature type="domain" description="Autochaperone" evidence="4">
    <location>
        <begin position="413"/>
        <end position="502"/>
    </location>
</feature>
<feature type="chain" id="PRO_5032987954" evidence="3">
    <location>
        <begin position="41"/>
        <end position="594"/>
    </location>
</feature>
<keyword evidence="6" id="KW-1185">Reference proteome</keyword>
<reference evidence="5 6" key="1">
    <citation type="submission" date="2020-08" db="EMBL/GenBank/DDBJ databases">
        <title>Genomic Encyclopedia of Type Strains, Phase III (KMG-III): the genomes of soil and plant-associated and newly described type strains.</title>
        <authorList>
            <person name="Whitman W."/>
        </authorList>
    </citation>
    <scope>NUCLEOTIDE SEQUENCE [LARGE SCALE GENOMIC DNA]</scope>
    <source>
        <strain evidence="5 6">CECT 7015</strain>
    </source>
</reference>
<dbReference type="InterPro" id="IPR030895">
    <property type="entry name" value="T5SS_PEPC_rpt"/>
</dbReference>
<dbReference type="AlphaFoldDB" id="A0A839UJJ0"/>
<evidence type="ECO:0000313" key="6">
    <source>
        <dbReference type="Proteomes" id="UP000554520"/>
    </source>
</evidence>
<dbReference type="Proteomes" id="UP000554520">
    <property type="component" value="Unassembled WGS sequence"/>
</dbReference>